<keyword evidence="4" id="KW-1185">Reference proteome</keyword>
<feature type="region of interest" description="Disordered" evidence="2">
    <location>
        <begin position="306"/>
        <end position="357"/>
    </location>
</feature>
<feature type="compositionally biased region" description="Low complexity" evidence="2">
    <location>
        <begin position="393"/>
        <end position="414"/>
    </location>
</feature>
<dbReference type="AlphaFoldDB" id="A0A078ATZ7"/>
<name>A0A078ATZ7_STYLE</name>
<dbReference type="Gene3D" id="2.40.50.140">
    <property type="entry name" value="Nucleic acid-binding proteins"/>
    <property type="match status" value="1"/>
</dbReference>
<dbReference type="EMBL" id="CCKQ01013748">
    <property type="protein sequence ID" value="CDW85451.1"/>
    <property type="molecule type" value="Genomic_DNA"/>
</dbReference>
<accession>A0A078ATZ7</accession>
<sequence>MFSEKPQKPYFVQQSTFGQSHYQQVGPGYESFDYQSSQTNYNQIHNFGQKRVGAPPYIPYQPMPYNQQYHKQQQQVDETQNLIKRQKLFVPLTLRMVTACDPRMDDHCEYEGEIISDIEIIGRILQKINDTQRVILEINDGTSTQKVLFYHKNENEEPPIFRNLHYQQFMYVKIYGTIRVFRDEKAIIGSYIKRIDHYDEVTNHFLRVFTKQEIRKHGPLKSKDLQIDKLSASALALEMNQPAYTSSIKENTSETNNYQDFKSNHQQANNQIELSQRSNYQHPQFNQSNQQQQQNKNYNYSQNNQTWKESAKYQQQQQYQQYKDNQSSSNYQSSGNNQIINANQNKNYNNYKSRSPFQNRFSMTDQYQYSNLKNPNTSSTYNNYTNYIQNQQQTNGENFNPNNSRNNFNQNSNPTLGINKSQNQNAVVNPSLNQNNKQQPPSSNHSNKSSSNYSSQNSFYPPNKQLHQSQSNNQNFYTESAQNQASQYQQYIQEQQNQQISNFQRAEEEKKQKILQEIYTLSKKNKVIKLHEIQLVTSEICDQQSLDYVLQKLVSLNRIKCDISGNQFYLA</sequence>
<dbReference type="InParanoid" id="A0A078ATZ7"/>
<protein>
    <submittedName>
        <fullName evidence="3">Uncharacterized protein</fullName>
    </submittedName>
</protein>
<feature type="region of interest" description="Disordered" evidence="2">
    <location>
        <begin position="393"/>
        <end position="470"/>
    </location>
</feature>
<dbReference type="OMA" id="EYISWFE"/>
<gene>
    <name evidence="3" type="primary">Contig15441.g16455</name>
    <name evidence="3" type="ORF">STYLEM_14527</name>
</gene>
<feature type="compositionally biased region" description="Low complexity" evidence="2">
    <location>
        <begin position="313"/>
        <end position="352"/>
    </location>
</feature>
<evidence type="ECO:0000256" key="1">
    <source>
        <dbReference type="SAM" id="Coils"/>
    </source>
</evidence>
<dbReference type="Proteomes" id="UP000039865">
    <property type="component" value="Unassembled WGS sequence"/>
</dbReference>
<evidence type="ECO:0000256" key="2">
    <source>
        <dbReference type="SAM" id="MobiDB-lite"/>
    </source>
</evidence>
<evidence type="ECO:0000313" key="4">
    <source>
        <dbReference type="Proteomes" id="UP000039865"/>
    </source>
</evidence>
<evidence type="ECO:0000313" key="3">
    <source>
        <dbReference type="EMBL" id="CDW85451.1"/>
    </source>
</evidence>
<proteinExistence type="predicted"/>
<dbReference type="OrthoDB" id="25571at2759"/>
<organism evidence="3 4">
    <name type="scientific">Stylonychia lemnae</name>
    <name type="common">Ciliate</name>
    <dbReference type="NCBI Taxonomy" id="5949"/>
    <lineage>
        <taxon>Eukaryota</taxon>
        <taxon>Sar</taxon>
        <taxon>Alveolata</taxon>
        <taxon>Ciliophora</taxon>
        <taxon>Intramacronucleata</taxon>
        <taxon>Spirotrichea</taxon>
        <taxon>Stichotrichia</taxon>
        <taxon>Sporadotrichida</taxon>
        <taxon>Oxytrichidae</taxon>
        <taxon>Stylonychinae</taxon>
        <taxon>Stylonychia</taxon>
    </lineage>
</organism>
<dbReference type="InterPro" id="IPR012340">
    <property type="entry name" value="NA-bd_OB-fold"/>
</dbReference>
<feature type="compositionally biased region" description="Polar residues" evidence="2">
    <location>
        <begin position="415"/>
        <end position="428"/>
    </location>
</feature>
<dbReference type="SUPFAM" id="SSF50249">
    <property type="entry name" value="Nucleic acid-binding proteins"/>
    <property type="match status" value="1"/>
</dbReference>
<keyword evidence="1" id="KW-0175">Coiled coil</keyword>
<feature type="compositionally biased region" description="Low complexity" evidence="2">
    <location>
        <begin position="429"/>
        <end position="458"/>
    </location>
</feature>
<reference evidence="3 4" key="1">
    <citation type="submission" date="2014-06" db="EMBL/GenBank/DDBJ databases">
        <authorList>
            <person name="Swart Estienne"/>
        </authorList>
    </citation>
    <scope>NUCLEOTIDE SEQUENCE [LARGE SCALE GENOMIC DNA]</scope>
    <source>
        <strain evidence="3 4">130c</strain>
    </source>
</reference>
<feature type="coiled-coil region" evidence="1">
    <location>
        <begin position="478"/>
        <end position="513"/>
    </location>
</feature>